<sequence length="269" mass="31190">MPQKKNNSYRLVILILLLLLFLLLFKNYKDNKRADELQSSLKQESYLTQTQLTEMLKKYDSVLVMYNSVDESLSQISEQNSKKEASQIQYVNPTNLKQVSCQIETIKDSIGKLTERLRLLEKFKVTAKKTNPTDFVKTPISSHLVVSNIQARGVKFLKDNTLSSDKKDIEQIRVCFTIDKNDLVDKGDKEIFVQIVNPKNQIISVEKLKFEYNNVILNYSKKVKFFYGQQTTDVCSYVDLEKSKIFKGRYIINIYSGVDKIGTTIFNYN</sequence>
<protein>
    <recommendedName>
        <fullName evidence="3">Gliding motility-associated protein GldM C-terminal domain-containing protein</fullName>
    </recommendedName>
</protein>
<dbReference type="EMBL" id="CP133721">
    <property type="protein sequence ID" value="WMW77957.1"/>
    <property type="molecule type" value="Genomic_DNA"/>
</dbReference>
<dbReference type="RefSeq" id="WP_309532284.1">
    <property type="nucleotide sequence ID" value="NZ_CP133721.1"/>
</dbReference>
<reference evidence="1" key="1">
    <citation type="submission" date="2023-09" db="EMBL/GenBank/DDBJ databases">
        <title>Flavobacterium sp. 20NA77.7 isolated from freshwater.</title>
        <authorList>
            <person name="Le V."/>
            <person name="Ko S.-R."/>
            <person name="Ahn C.-Y."/>
            <person name="Oh H.-M."/>
        </authorList>
    </citation>
    <scope>NUCLEOTIDE SEQUENCE</scope>
    <source>
        <strain evidence="1">20NA77.7</strain>
    </source>
</reference>
<name>A0ABY9R9P4_9FLAO</name>
<evidence type="ECO:0000313" key="2">
    <source>
        <dbReference type="Proteomes" id="UP001180481"/>
    </source>
</evidence>
<proteinExistence type="predicted"/>
<gene>
    <name evidence="1" type="ORF">RF683_00500</name>
</gene>
<organism evidence="1 2">
    <name type="scientific">Flavobacterium nakdongensis</name>
    <dbReference type="NCBI Taxonomy" id="3073563"/>
    <lineage>
        <taxon>Bacteria</taxon>
        <taxon>Pseudomonadati</taxon>
        <taxon>Bacteroidota</taxon>
        <taxon>Flavobacteriia</taxon>
        <taxon>Flavobacteriales</taxon>
        <taxon>Flavobacteriaceae</taxon>
        <taxon>Flavobacterium</taxon>
    </lineage>
</organism>
<dbReference type="Proteomes" id="UP001180481">
    <property type="component" value="Chromosome"/>
</dbReference>
<keyword evidence="2" id="KW-1185">Reference proteome</keyword>
<accession>A0ABY9R9P4</accession>
<evidence type="ECO:0008006" key="3">
    <source>
        <dbReference type="Google" id="ProtNLM"/>
    </source>
</evidence>
<evidence type="ECO:0000313" key="1">
    <source>
        <dbReference type="EMBL" id="WMW77957.1"/>
    </source>
</evidence>